<feature type="transmembrane region" description="Helical" evidence="1">
    <location>
        <begin position="20"/>
        <end position="39"/>
    </location>
</feature>
<protein>
    <submittedName>
        <fullName evidence="2">Uncharacterized protein</fullName>
    </submittedName>
</protein>
<keyword evidence="3" id="KW-1185">Reference proteome</keyword>
<dbReference type="Proteomes" id="UP000324194">
    <property type="component" value="Chromosome 1"/>
</dbReference>
<organism evidence="2 3">
    <name type="scientific">Aquicella siphonis</name>
    <dbReference type="NCBI Taxonomy" id="254247"/>
    <lineage>
        <taxon>Bacteria</taxon>
        <taxon>Pseudomonadati</taxon>
        <taxon>Pseudomonadota</taxon>
        <taxon>Gammaproteobacteria</taxon>
        <taxon>Legionellales</taxon>
        <taxon>Coxiellaceae</taxon>
        <taxon>Aquicella</taxon>
    </lineage>
</organism>
<keyword evidence="1" id="KW-0812">Transmembrane</keyword>
<sequence length="63" mass="7245">MTFREQFLNDALPSSFLLPFYIYTVIIALYLLCAIIASWRHKPDGYPGGLSGYGINKVFKEKR</sequence>
<reference evidence="2 3" key="1">
    <citation type="submission" date="2019-08" db="EMBL/GenBank/DDBJ databases">
        <authorList>
            <person name="Guy L."/>
        </authorList>
    </citation>
    <scope>NUCLEOTIDE SEQUENCE [LARGE SCALE GENOMIC DNA]</scope>
    <source>
        <strain evidence="2 3">SGT-108</strain>
    </source>
</reference>
<dbReference type="KEGG" id="asip:AQUSIP_11780"/>
<keyword evidence="1" id="KW-1133">Transmembrane helix</keyword>
<name>A0A5E4PHF2_9COXI</name>
<accession>A0A5E4PHF2</accession>
<evidence type="ECO:0000313" key="2">
    <source>
        <dbReference type="EMBL" id="VVC75877.1"/>
    </source>
</evidence>
<gene>
    <name evidence="2" type="ORF">AQUSIP_11780</name>
</gene>
<dbReference type="AlphaFoldDB" id="A0A5E4PHF2"/>
<evidence type="ECO:0000256" key="1">
    <source>
        <dbReference type="SAM" id="Phobius"/>
    </source>
</evidence>
<dbReference type="EMBL" id="LR699119">
    <property type="protein sequence ID" value="VVC75877.1"/>
    <property type="molecule type" value="Genomic_DNA"/>
</dbReference>
<keyword evidence="1" id="KW-0472">Membrane</keyword>
<evidence type="ECO:0000313" key="3">
    <source>
        <dbReference type="Proteomes" id="UP000324194"/>
    </source>
</evidence>
<proteinExistence type="predicted"/>